<accession>A0A2U2DSJ4</accession>
<dbReference type="EMBL" id="QFBC01000004">
    <property type="protein sequence ID" value="PWE56179.1"/>
    <property type="molecule type" value="Genomic_DNA"/>
</dbReference>
<dbReference type="Proteomes" id="UP000245252">
    <property type="component" value="Unassembled WGS sequence"/>
</dbReference>
<name>A0A2U2DSJ4_9HYPH</name>
<dbReference type="RefSeq" id="WP_109458499.1">
    <property type="nucleotide sequence ID" value="NZ_QFBC01000004.1"/>
</dbReference>
<keyword evidence="4" id="KW-1185">Reference proteome</keyword>
<keyword evidence="1" id="KW-0378">Hydrolase</keyword>
<evidence type="ECO:0000313" key="3">
    <source>
        <dbReference type="EMBL" id="PWE56179.1"/>
    </source>
</evidence>
<feature type="region of interest" description="Disordered" evidence="2">
    <location>
        <begin position="1"/>
        <end position="33"/>
    </location>
</feature>
<proteinExistence type="predicted"/>
<evidence type="ECO:0008006" key="5">
    <source>
        <dbReference type="Google" id="ProtNLM"/>
    </source>
</evidence>
<comment type="caution">
    <text evidence="3">The sequence shown here is derived from an EMBL/GenBank/DDBJ whole genome shotgun (WGS) entry which is preliminary data.</text>
</comment>
<dbReference type="GO" id="GO:0008664">
    <property type="term" value="F:RNA 2',3'-cyclic 3'-phosphodiesterase activity"/>
    <property type="evidence" value="ECO:0007669"/>
    <property type="project" value="InterPro"/>
</dbReference>
<protein>
    <recommendedName>
        <fullName evidence="5">2'-5' RNA ligase</fullName>
    </recommendedName>
</protein>
<organism evidence="3 4">
    <name type="scientific">Metarhizobium album</name>
    <dbReference type="NCBI Taxonomy" id="2182425"/>
    <lineage>
        <taxon>Bacteria</taxon>
        <taxon>Pseudomonadati</taxon>
        <taxon>Pseudomonadota</taxon>
        <taxon>Alphaproteobacteria</taxon>
        <taxon>Hyphomicrobiales</taxon>
        <taxon>Rhizobiaceae</taxon>
        <taxon>Metarhizobium</taxon>
    </lineage>
</organism>
<dbReference type="Gene3D" id="3.90.1140.10">
    <property type="entry name" value="Cyclic phosphodiesterase"/>
    <property type="match status" value="1"/>
</dbReference>
<dbReference type="InterPro" id="IPR004175">
    <property type="entry name" value="RNA_CPDase"/>
</dbReference>
<gene>
    <name evidence="3" type="ORF">DEM27_12165</name>
</gene>
<dbReference type="SUPFAM" id="SSF55144">
    <property type="entry name" value="LigT-like"/>
    <property type="match status" value="1"/>
</dbReference>
<dbReference type="GO" id="GO:0004113">
    <property type="term" value="F:2',3'-cyclic-nucleotide 3'-phosphodiesterase activity"/>
    <property type="evidence" value="ECO:0007669"/>
    <property type="project" value="InterPro"/>
</dbReference>
<dbReference type="PANTHER" id="PTHR35561">
    <property type="entry name" value="RNA 2',3'-CYCLIC PHOSPHODIESTERASE"/>
    <property type="match status" value="1"/>
</dbReference>
<dbReference type="InterPro" id="IPR009097">
    <property type="entry name" value="Cyclic_Pdiesterase"/>
</dbReference>
<dbReference type="PANTHER" id="PTHR35561:SF1">
    <property type="entry name" value="RNA 2',3'-CYCLIC PHOSPHODIESTERASE"/>
    <property type="match status" value="1"/>
</dbReference>
<evidence type="ECO:0000313" key="4">
    <source>
        <dbReference type="Proteomes" id="UP000245252"/>
    </source>
</evidence>
<reference evidence="3 4" key="1">
    <citation type="submission" date="2018-05" db="EMBL/GenBank/DDBJ databases">
        <title>The draft genome of strain NS-104.</title>
        <authorList>
            <person name="Hang P."/>
            <person name="Jiang J."/>
        </authorList>
    </citation>
    <scope>NUCLEOTIDE SEQUENCE [LARGE SCALE GENOMIC DNA]</scope>
    <source>
        <strain evidence="3 4">NS-104</strain>
    </source>
</reference>
<evidence type="ECO:0000256" key="2">
    <source>
        <dbReference type="SAM" id="MobiDB-lite"/>
    </source>
</evidence>
<evidence type="ECO:0000256" key="1">
    <source>
        <dbReference type="ARBA" id="ARBA00022801"/>
    </source>
</evidence>
<dbReference type="OrthoDB" id="7770344at2"/>
<feature type="compositionally biased region" description="Basic and acidic residues" evidence="2">
    <location>
        <begin position="22"/>
        <end position="32"/>
    </location>
</feature>
<dbReference type="Pfam" id="PF13563">
    <property type="entry name" value="2_5_RNA_ligase2"/>
    <property type="match status" value="1"/>
</dbReference>
<dbReference type="AlphaFoldDB" id="A0A2U2DSJ4"/>
<sequence>MPRKSSRRSATGQQEMLLPGVGERKPPPHLPEKTAPQRIFVALMPGMQAAAKACSVAENISHEQRLAASLRPPRILHVTLCFIGDYLKTPHPVLFGASEALSRLVAPDFEARLDHAVDFRVRNGQRALVLCSSQSNDALSFLQQQVVEVLSEAGVISSKPGGFTPHMTLFYHQRQTPIETRWLDEPIVWGAGGFRLIESFYGQTRYVNHGDWPLSLDHG</sequence>